<dbReference type="SUPFAM" id="SSF54980">
    <property type="entry name" value="EF-G C-terminal domain-like"/>
    <property type="match status" value="1"/>
</dbReference>
<dbReference type="Gene3D" id="3.30.70.240">
    <property type="match status" value="1"/>
</dbReference>
<evidence type="ECO:0000259" key="3">
    <source>
        <dbReference type="Pfam" id="PF09186"/>
    </source>
</evidence>
<organism evidence="4 5">
    <name type="scientific">Winmispira thermophila (strain ATCC 49972 / DSM 6192 / RI 19.B1)</name>
    <name type="common">Spirochaeta thermophila</name>
    <dbReference type="NCBI Taxonomy" id="665571"/>
    <lineage>
        <taxon>Bacteria</taxon>
        <taxon>Pseudomonadati</taxon>
        <taxon>Spirochaetota</taxon>
        <taxon>Spirochaetia</taxon>
        <taxon>Winmispirales</taxon>
        <taxon>Winmispiraceae</taxon>
        <taxon>Winmispira</taxon>
    </lineage>
</organism>
<dbReference type="GO" id="GO:0005737">
    <property type="term" value="C:cytoplasm"/>
    <property type="evidence" value="ECO:0007669"/>
    <property type="project" value="TreeGrafter"/>
</dbReference>
<dbReference type="InterPro" id="IPR035647">
    <property type="entry name" value="EFG_III/V"/>
</dbReference>
<dbReference type="HOGENOM" id="CLU_083552_1_1_12"/>
<reference evidence="4 5" key="2">
    <citation type="journal article" date="2010" name="J. Bacteriol.">
        <title>Genome sequence of the polysaccharide-degrading, thermophilic anaerobe Spirochaeta thermophila DSM 6192.</title>
        <authorList>
            <person name="Angelov A."/>
            <person name="Liebl S."/>
            <person name="Ballschmiter M."/>
            <person name="Bomeke M."/>
            <person name="Lehmann R."/>
            <person name="Liesegang H."/>
            <person name="Daniel R."/>
            <person name="Liebl W."/>
        </authorList>
    </citation>
    <scope>NUCLEOTIDE SEQUENCE [LARGE SCALE GENOMIC DNA]</scope>
    <source>
        <strain evidence="5">ATCC 49972 / DSM 6192 / RI 19.B1</strain>
    </source>
</reference>
<dbReference type="InterPro" id="IPR023582">
    <property type="entry name" value="Impact"/>
</dbReference>
<comment type="similarity">
    <text evidence="1">Belongs to the IMPACT family.</text>
</comment>
<gene>
    <name evidence="4" type="ordered locus">STHERM_c18480</name>
</gene>
<dbReference type="GO" id="GO:0006446">
    <property type="term" value="P:regulation of translational initiation"/>
    <property type="evidence" value="ECO:0007669"/>
    <property type="project" value="TreeGrafter"/>
</dbReference>
<evidence type="ECO:0000313" key="5">
    <source>
        <dbReference type="Proteomes" id="UP000001296"/>
    </source>
</evidence>
<accession>E0RPK1</accession>
<dbReference type="InterPro" id="IPR036956">
    <property type="entry name" value="Impact_N_sf"/>
</dbReference>
<evidence type="ECO:0008006" key="6">
    <source>
        <dbReference type="Google" id="ProtNLM"/>
    </source>
</evidence>
<feature type="domain" description="UPF0029" evidence="3">
    <location>
        <begin position="140"/>
        <end position="194"/>
    </location>
</feature>
<dbReference type="InterPro" id="IPR020568">
    <property type="entry name" value="Ribosomal_Su5_D2-typ_SF"/>
</dbReference>
<dbReference type="RefSeq" id="WP_013314622.1">
    <property type="nucleotide sequence ID" value="NC_014484.1"/>
</dbReference>
<dbReference type="InterPro" id="IPR001498">
    <property type="entry name" value="Impact_N"/>
</dbReference>
<name>E0RPK1_WINT6</name>
<dbReference type="Pfam" id="PF01205">
    <property type="entry name" value="Impact_N"/>
    <property type="match status" value="1"/>
</dbReference>
<dbReference type="InterPro" id="IPR015269">
    <property type="entry name" value="UPF0029_Impact_C"/>
</dbReference>
<dbReference type="KEGG" id="sta:STHERM_c18480"/>
<dbReference type="Proteomes" id="UP000001296">
    <property type="component" value="Chromosome"/>
</dbReference>
<evidence type="ECO:0000313" key="4">
    <source>
        <dbReference type="EMBL" id="ADN02783.1"/>
    </source>
</evidence>
<evidence type="ECO:0000256" key="1">
    <source>
        <dbReference type="ARBA" id="ARBA00007665"/>
    </source>
</evidence>
<evidence type="ECO:0000259" key="2">
    <source>
        <dbReference type="Pfam" id="PF01205"/>
    </source>
</evidence>
<dbReference type="Gene3D" id="3.30.230.30">
    <property type="entry name" value="Impact, N-terminal domain"/>
    <property type="match status" value="1"/>
</dbReference>
<dbReference type="SUPFAM" id="SSF54211">
    <property type="entry name" value="Ribosomal protein S5 domain 2-like"/>
    <property type="match status" value="1"/>
</dbReference>
<proteinExistence type="inferred from homology"/>
<sequence>MSEFLVPAGEARAELEMRRSRFIAHAVPAFSVAEARDVIEGRRREWSDATHVVYAYVVGSPRSEVQGMSDDGEPHGTAARPVMALIRGRRLWNVVVTVVRYFGGVKLGTGGLVHAYAEAARRALDRLPVRPFVPMARIRLVVPYPLFSRLGPLLEEYEVTVLEQEFTSEVSLTCRLPLRCLEGFSKGLRDLGSGSDVDILEEEGA</sequence>
<dbReference type="EMBL" id="CP001698">
    <property type="protein sequence ID" value="ADN02783.1"/>
    <property type="molecule type" value="Genomic_DNA"/>
</dbReference>
<dbReference type="PANTHER" id="PTHR16301:SF20">
    <property type="entry name" value="IMPACT FAMILY MEMBER YIGZ"/>
    <property type="match status" value="1"/>
</dbReference>
<dbReference type="AlphaFoldDB" id="E0RPK1"/>
<dbReference type="Pfam" id="PF09186">
    <property type="entry name" value="DUF1949"/>
    <property type="match status" value="1"/>
</dbReference>
<protein>
    <recommendedName>
        <fullName evidence="6">Impact N-terminal domain-containing protein</fullName>
    </recommendedName>
</protein>
<dbReference type="eggNOG" id="COG1739">
    <property type="taxonomic scope" value="Bacteria"/>
</dbReference>
<dbReference type="PaxDb" id="665571-STHERM_c18480"/>
<dbReference type="PANTHER" id="PTHR16301">
    <property type="entry name" value="IMPACT-RELATED"/>
    <property type="match status" value="1"/>
</dbReference>
<feature type="domain" description="Impact N-terminal" evidence="2">
    <location>
        <begin position="18"/>
        <end position="124"/>
    </location>
</feature>
<reference key="1">
    <citation type="submission" date="2009-08" db="EMBL/GenBank/DDBJ databases">
        <title>The genome sequence of Spirochaeta thermophila DSM6192.</title>
        <authorList>
            <person name="Angelov A."/>
            <person name="Mientus M."/>
            <person name="Wittenberg S."/>
            <person name="Lehmann R."/>
            <person name="Liesegang H."/>
            <person name="Daniel R."/>
            <person name="Liebl W."/>
        </authorList>
    </citation>
    <scope>NUCLEOTIDE SEQUENCE</scope>
    <source>
        <strain>DSM 6192</strain>
    </source>
</reference>